<dbReference type="FunFam" id="3.30.70.270:FF:000001">
    <property type="entry name" value="Diguanylate cyclase domain protein"/>
    <property type="match status" value="1"/>
</dbReference>
<dbReference type="SUPFAM" id="SSF55073">
    <property type="entry name" value="Nucleotide cyclase"/>
    <property type="match status" value="1"/>
</dbReference>
<dbReference type="SMART" id="SM00267">
    <property type="entry name" value="GGDEF"/>
    <property type="match status" value="1"/>
</dbReference>
<protein>
    <recommendedName>
        <fullName evidence="1">diguanylate cyclase</fullName>
        <ecNumber evidence="1">2.7.7.65</ecNumber>
    </recommendedName>
</protein>
<dbReference type="PANTHER" id="PTHR45138">
    <property type="entry name" value="REGULATORY COMPONENTS OF SENSORY TRANSDUCTION SYSTEM"/>
    <property type="match status" value="1"/>
</dbReference>
<evidence type="ECO:0000313" key="5">
    <source>
        <dbReference type="EMBL" id="MQY49837.1"/>
    </source>
</evidence>
<dbReference type="NCBIfam" id="TIGR00254">
    <property type="entry name" value="GGDEF"/>
    <property type="match status" value="1"/>
</dbReference>
<organism evidence="5 6">
    <name type="scientific">Endobacterium cereale</name>
    <dbReference type="NCBI Taxonomy" id="2663029"/>
    <lineage>
        <taxon>Bacteria</taxon>
        <taxon>Pseudomonadati</taxon>
        <taxon>Pseudomonadota</taxon>
        <taxon>Alphaproteobacteria</taxon>
        <taxon>Hyphomicrobiales</taxon>
        <taxon>Rhizobiaceae</taxon>
        <taxon>Endobacterium</taxon>
    </lineage>
</organism>
<dbReference type="InterPro" id="IPR029787">
    <property type="entry name" value="Nucleotide_cyclase"/>
</dbReference>
<reference evidence="5 6" key="1">
    <citation type="submission" date="2019-11" db="EMBL/GenBank/DDBJ databases">
        <title>Genome analysis of Rhizobacterium cereale a novel genus and species isolated from maize roots in North Spain.</title>
        <authorList>
            <person name="Menendez E."/>
            <person name="Flores-Felix J.D."/>
            <person name="Ramirez-Bahena M.-H."/>
            <person name="Igual J.M."/>
            <person name="Garcia-Fraile P."/>
            <person name="Peix A."/>
            <person name="Velazquez E."/>
        </authorList>
    </citation>
    <scope>NUCLEOTIDE SEQUENCE [LARGE SCALE GENOMIC DNA]</scope>
    <source>
        <strain evidence="5 6">RZME27</strain>
    </source>
</reference>
<dbReference type="CDD" id="cd00130">
    <property type="entry name" value="PAS"/>
    <property type="match status" value="1"/>
</dbReference>
<evidence type="ECO:0000259" key="3">
    <source>
        <dbReference type="PROSITE" id="PS50112"/>
    </source>
</evidence>
<evidence type="ECO:0000256" key="2">
    <source>
        <dbReference type="ARBA" id="ARBA00034247"/>
    </source>
</evidence>
<dbReference type="GO" id="GO:0006355">
    <property type="term" value="P:regulation of DNA-templated transcription"/>
    <property type="evidence" value="ECO:0007669"/>
    <property type="project" value="InterPro"/>
</dbReference>
<dbReference type="InterPro" id="IPR000014">
    <property type="entry name" value="PAS"/>
</dbReference>
<evidence type="ECO:0000313" key="6">
    <source>
        <dbReference type="Proteomes" id="UP000435138"/>
    </source>
</evidence>
<dbReference type="InterPro" id="IPR050469">
    <property type="entry name" value="Diguanylate_Cyclase"/>
</dbReference>
<evidence type="ECO:0000259" key="4">
    <source>
        <dbReference type="PROSITE" id="PS50887"/>
    </source>
</evidence>
<dbReference type="Gene3D" id="3.30.70.270">
    <property type="match status" value="1"/>
</dbReference>
<sequence length="367" mass="40925">MYRLYQFLTRYTGGLGRVTSRARWKFISNFALGFGYCQIRCRVAARPRRFPADIMAKRESIASLIPASQDIYRKIVFEIADGIIGIDSHGTIRLCNPAAEAIFGWKPGELLDKPLDVLLPERLHSFHHKLVSGFEHGNADARYMGQRDANTVGRRADGSEIHCGITILRTSAAGEPMMIAVVRDISDHVRYQNDLKRLAETDSLSGLLNRRAFREQAARHLFSGGEKEVSVTLFDLDGFKSVNDRFGHDAGDEVIVRFSDVLRSTVRAEDIIGRWGGEEFILCLPGPADMARSVVERVRARFTEIEFRWEGHEPINLTVSAGIVTVPAGAARLDDMVACADRGLYEAKRGGRDRLVSVDMEEVALAS</sequence>
<dbReference type="NCBIfam" id="TIGR00229">
    <property type="entry name" value="sensory_box"/>
    <property type="match status" value="1"/>
</dbReference>
<dbReference type="AlphaFoldDB" id="A0A6A8AJ17"/>
<accession>A0A6A8AJ17</accession>
<dbReference type="EMBL" id="WIXI01000051">
    <property type="protein sequence ID" value="MQY49837.1"/>
    <property type="molecule type" value="Genomic_DNA"/>
</dbReference>
<dbReference type="Pfam" id="PF00989">
    <property type="entry name" value="PAS"/>
    <property type="match status" value="1"/>
</dbReference>
<name>A0A6A8AJ17_9HYPH</name>
<dbReference type="SMART" id="SM00091">
    <property type="entry name" value="PAS"/>
    <property type="match status" value="1"/>
</dbReference>
<dbReference type="CDD" id="cd01949">
    <property type="entry name" value="GGDEF"/>
    <property type="match status" value="1"/>
</dbReference>
<keyword evidence="6" id="KW-1185">Reference proteome</keyword>
<feature type="domain" description="PAS" evidence="3">
    <location>
        <begin position="68"/>
        <end position="137"/>
    </location>
</feature>
<dbReference type="Gene3D" id="3.30.450.20">
    <property type="entry name" value="PAS domain"/>
    <property type="match status" value="1"/>
</dbReference>
<dbReference type="InterPro" id="IPR035965">
    <property type="entry name" value="PAS-like_dom_sf"/>
</dbReference>
<dbReference type="InterPro" id="IPR013767">
    <property type="entry name" value="PAS_fold"/>
</dbReference>
<dbReference type="Pfam" id="PF00990">
    <property type="entry name" value="GGDEF"/>
    <property type="match status" value="1"/>
</dbReference>
<comment type="caution">
    <text evidence="5">The sequence shown here is derived from an EMBL/GenBank/DDBJ whole genome shotgun (WGS) entry which is preliminary data.</text>
</comment>
<feature type="domain" description="GGDEF" evidence="4">
    <location>
        <begin position="227"/>
        <end position="360"/>
    </location>
</feature>
<gene>
    <name evidence="5" type="ORF">GAO09_27800</name>
</gene>
<evidence type="ECO:0000256" key="1">
    <source>
        <dbReference type="ARBA" id="ARBA00012528"/>
    </source>
</evidence>
<dbReference type="GO" id="GO:0052621">
    <property type="term" value="F:diguanylate cyclase activity"/>
    <property type="evidence" value="ECO:0007669"/>
    <property type="project" value="UniProtKB-EC"/>
</dbReference>
<dbReference type="PROSITE" id="PS50112">
    <property type="entry name" value="PAS"/>
    <property type="match status" value="1"/>
</dbReference>
<dbReference type="InterPro" id="IPR000160">
    <property type="entry name" value="GGDEF_dom"/>
</dbReference>
<dbReference type="PANTHER" id="PTHR45138:SF9">
    <property type="entry name" value="DIGUANYLATE CYCLASE DGCM-RELATED"/>
    <property type="match status" value="1"/>
</dbReference>
<dbReference type="Proteomes" id="UP000435138">
    <property type="component" value="Unassembled WGS sequence"/>
</dbReference>
<dbReference type="EC" id="2.7.7.65" evidence="1"/>
<dbReference type="SUPFAM" id="SSF55785">
    <property type="entry name" value="PYP-like sensor domain (PAS domain)"/>
    <property type="match status" value="1"/>
</dbReference>
<proteinExistence type="predicted"/>
<comment type="catalytic activity">
    <reaction evidence="2">
        <text>2 GTP = 3',3'-c-di-GMP + 2 diphosphate</text>
        <dbReference type="Rhea" id="RHEA:24898"/>
        <dbReference type="ChEBI" id="CHEBI:33019"/>
        <dbReference type="ChEBI" id="CHEBI:37565"/>
        <dbReference type="ChEBI" id="CHEBI:58805"/>
        <dbReference type="EC" id="2.7.7.65"/>
    </reaction>
</comment>
<dbReference type="PROSITE" id="PS50887">
    <property type="entry name" value="GGDEF"/>
    <property type="match status" value="1"/>
</dbReference>
<dbReference type="InterPro" id="IPR043128">
    <property type="entry name" value="Rev_trsase/Diguanyl_cyclase"/>
</dbReference>